<sequence length="604" mass="63974">MSTAIVFDILARDRASDKFDHVGDSASRSSGKLKKFAAVGAGAVAGGAIIAGKALFDMGKAAMEDEESQKKLATALKNSAGATDQQVASTEKWIERQGKSLGVADDELRPALSRLATATGDVGKAQELTSLAMDVSAGTGKSLKTVTEALMKAQNGSLGGLSRLGVATKDQEGKEKSLKQVTKELADLHQGQASNAANTAQGKFRRLSVQFDEVKETIGQKLLPMAEKLADWLLRDGIPAAEKFAKVAGPVIKKSFQLIGDAFEDTATAGKWLWEKVLRPTFSNILQGFETLAGAAADMLDAMSKAPGMGWAAKAADKLRNMAEKAGEADRAIRGIPSYKSVSINISFLYPKGKPTKHIEDTNDWIINLGNGRGRAGTTSMTAQQAGERLMDAVADGIRRGGKKLDKVLEAARDRIKDKFSSIRDEMSSLSQSIASGLTGDSFGFSDIAQEVDSTTGEVTTAAQSAMSQSSAQLASTNTALKNLMATFAALKGSASKGFLSSLMQSGNLGLIQQYANDPSAVVRDSALFDENAAIAKGLGDESAQAILGDRFATELEKQIKKLVDELKDQPGKTARKLRDEIKDLRLIVEGLNPGQKAHLQGAW</sequence>
<protein>
    <recommendedName>
        <fullName evidence="3">Phage tail tape measure protein</fullName>
    </recommendedName>
</protein>
<keyword evidence="2" id="KW-1185">Reference proteome</keyword>
<dbReference type="EMBL" id="JAKJHZ010000005">
    <property type="protein sequence ID" value="MCF6376896.1"/>
    <property type="molecule type" value="Genomic_DNA"/>
</dbReference>
<proteinExistence type="predicted"/>
<evidence type="ECO:0000313" key="1">
    <source>
        <dbReference type="EMBL" id="MCF6376896.1"/>
    </source>
</evidence>
<evidence type="ECO:0000313" key="2">
    <source>
        <dbReference type="Proteomes" id="UP001201161"/>
    </source>
</evidence>
<dbReference type="Proteomes" id="UP001201161">
    <property type="component" value="Unassembled WGS sequence"/>
</dbReference>
<name>A0ABS9H9X5_9ACTN</name>
<gene>
    <name evidence="1" type="ORF">L2K70_04710</name>
</gene>
<reference evidence="1 2" key="1">
    <citation type="submission" date="2022-01" db="EMBL/GenBank/DDBJ databases">
        <title>Nocardioides sp. nov., an actinomycete isolated from mining soil.</title>
        <authorList>
            <person name="Liu L."/>
        </authorList>
    </citation>
    <scope>NUCLEOTIDE SEQUENCE [LARGE SCALE GENOMIC DNA]</scope>
    <source>
        <strain evidence="1 2">KLBMP 9356</strain>
    </source>
</reference>
<dbReference type="RefSeq" id="WP_236399739.1">
    <property type="nucleotide sequence ID" value="NZ_JAKJHZ010000005.1"/>
</dbReference>
<accession>A0ABS9H9X5</accession>
<organism evidence="1 2">
    <name type="scientific">Nocardioides potassii</name>
    <dbReference type="NCBI Taxonomy" id="2911371"/>
    <lineage>
        <taxon>Bacteria</taxon>
        <taxon>Bacillati</taxon>
        <taxon>Actinomycetota</taxon>
        <taxon>Actinomycetes</taxon>
        <taxon>Propionibacteriales</taxon>
        <taxon>Nocardioidaceae</taxon>
        <taxon>Nocardioides</taxon>
    </lineage>
</organism>
<comment type="caution">
    <text evidence="1">The sequence shown here is derived from an EMBL/GenBank/DDBJ whole genome shotgun (WGS) entry which is preliminary data.</text>
</comment>
<evidence type="ECO:0008006" key="3">
    <source>
        <dbReference type="Google" id="ProtNLM"/>
    </source>
</evidence>